<feature type="domain" description="CN hydrolase" evidence="2">
    <location>
        <begin position="1"/>
        <end position="234"/>
    </location>
</feature>
<reference evidence="3 4" key="1">
    <citation type="submission" date="2019-11" db="EMBL/GenBank/DDBJ databases">
        <title>Description of Pedobacter sp. LMG 31462T.</title>
        <authorList>
            <person name="Carlier A."/>
            <person name="Qi S."/>
            <person name="Vandamme P."/>
        </authorList>
    </citation>
    <scope>NUCLEOTIDE SEQUENCE [LARGE SCALE GENOMIC DNA]</scope>
    <source>
        <strain evidence="3 4">LMG 31462</strain>
    </source>
</reference>
<accession>A0ABR6ERV4</accession>
<organism evidence="3 4">
    <name type="scientific">Pedobacter gandavensis</name>
    <dbReference type="NCBI Taxonomy" id="2679963"/>
    <lineage>
        <taxon>Bacteria</taxon>
        <taxon>Pseudomonadati</taxon>
        <taxon>Bacteroidota</taxon>
        <taxon>Sphingobacteriia</taxon>
        <taxon>Sphingobacteriales</taxon>
        <taxon>Sphingobacteriaceae</taxon>
        <taxon>Pedobacter</taxon>
    </lineage>
</organism>
<dbReference type="PANTHER" id="PTHR43674:SF2">
    <property type="entry name" value="BETA-UREIDOPROPIONASE"/>
    <property type="match status" value="1"/>
</dbReference>
<keyword evidence="4" id="KW-1185">Reference proteome</keyword>
<dbReference type="EMBL" id="WNXC01000001">
    <property type="protein sequence ID" value="MBB2147971.1"/>
    <property type="molecule type" value="Genomic_DNA"/>
</dbReference>
<evidence type="ECO:0000259" key="2">
    <source>
        <dbReference type="PROSITE" id="PS50263"/>
    </source>
</evidence>
<name>A0ABR6ERV4_9SPHI</name>
<dbReference type="RefSeq" id="WP_182953450.1">
    <property type="nucleotide sequence ID" value="NZ_WNXC01000001.1"/>
</dbReference>
<gene>
    <name evidence="3" type="ORF">GM920_03500</name>
</gene>
<protein>
    <submittedName>
        <fullName evidence="3">Carbon-nitrogen hydrolase family protein</fullName>
    </submittedName>
</protein>
<dbReference type="Gene3D" id="3.60.110.10">
    <property type="entry name" value="Carbon-nitrogen hydrolase"/>
    <property type="match status" value="1"/>
</dbReference>
<sequence length="242" mass="26804">MKISVAQIKAVKGDIIANVARHKKCIDLAVSQHAAAIFFPELSLTGYEPELAAELATDQDDKRLDEFQEISNHQNITIGLGMPTQTNVGIQISMVIFQPNAHRQTYSKQQLHPDEFPYFVNGEAQVILTADVKKIAPAICYESLQEEHAGHAHQLGADIYLTSVAKSQNGLDKAWLHYPTIARKYAMPVLMANCTGPCDNYQSAGQSAVWSKEGHLVGQLDDKQEGILIFDTETEELIKLNF</sequence>
<evidence type="ECO:0000313" key="4">
    <source>
        <dbReference type="Proteomes" id="UP000636110"/>
    </source>
</evidence>
<dbReference type="PANTHER" id="PTHR43674">
    <property type="entry name" value="NITRILASE C965.09-RELATED"/>
    <property type="match status" value="1"/>
</dbReference>
<dbReference type="InterPro" id="IPR050345">
    <property type="entry name" value="Aliph_Amidase/BUP"/>
</dbReference>
<evidence type="ECO:0000313" key="3">
    <source>
        <dbReference type="EMBL" id="MBB2147971.1"/>
    </source>
</evidence>
<evidence type="ECO:0000256" key="1">
    <source>
        <dbReference type="ARBA" id="ARBA00022801"/>
    </source>
</evidence>
<dbReference type="PROSITE" id="PS50263">
    <property type="entry name" value="CN_HYDROLASE"/>
    <property type="match status" value="1"/>
</dbReference>
<dbReference type="SUPFAM" id="SSF56317">
    <property type="entry name" value="Carbon-nitrogen hydrolase"/>
    <property type="match status" value="1"/>
</dbReference>
<keyword evidence="1 3" id="KW-0378">Hydrolase</keyword>
<proteinExistence type="predicted"/>
<dbReference type="CDD" id="cd07197">
    <property type="entry name" value="nitrilase"/>
    <property type="match status" value="1"/>
</dbReference>
<dbReference type="InterPro" id="IPR036526">
    <property type="entry name" value="C-N_Hydrolase_sf"/>
</dbReference>
<dbReference type="GO" id="GO:0016787">
    <property type="term" value="F:hydrolase activity"/>
    <property type="evidence" value="ECO:0007669"/>
    <property type="project" value="UniProtKB-KW"/>
</dbReference>
<dbReference type="Pfam" id="PF00795">
    <property type="entry name" value="CN_hydrolase"/>
    <property type="match status" value="1"/>
</dbReference>
<dbReference type="Proteomes" id="UP000636110">
    <property type="component" value="Unassembled WGS sequence"/>
</dbReference>
<comment type="caution">
    <text evidence="3">The sequence shown here is derived from an EMBL/GenBank/DDBJ whole genome shotgun (WGS) entry which is preliminary data.</text>
</comment>
<dbReference type="InterPro" id="IPR003010">
    <property type="entry name" value="C-N_Hydrolase"/>
</dbReference>